<name>X0SEL5_9ZZZZ</name>
<gene>
    <name evidence="1" type="ORF">S01H1_05446</name>
</gene>
<accession>X0SEL5</accession>
<comment type="caution">
    <text evidence="1">The sequence shown here is derived from an EMBL/GenBank/DDBJ whole genome shotgun (WGS) entry which is preliminary data.</text>
</comment>
<sequence length="312" mass="35476">MINSVRNTVFSVLNKNNYGYISPQDFNLFAKQAQLEIFEDYFTDYNTSINKENARMSGTEYADMTKGIEESIDTFSVIKNLDQKNYNKYFTPSQITTGDDYYLLNKVLAYTTFKVGGTSDGYVLNSLIDTTATFTVNVAVGDIVVNTTSLEQAEVLVVQNNTRLDLDDNIFTQFIAPFDNYSIFKPENYQVEKVTNSKISMLANSILTAPTKTFPAYSLNPDSVTVLPKTINNAGQIFSQYIRYPKDPKWTYNTLTGGQPVFDQSQSDFQDFELPIDDEVRLVTKILQYSGMQIRETEVVQFANLEEQKDNQ</sequence>
<protein>
    <submittedName>
        <fullName evidence="1">Uncharacterized protein</fullName>
    </submittedName>
</protein>
<organism evidence="1">
    <name type="scientific">marine sediment metagenome</name>
    <dbReference type="NCBI Taxonomy" id="412755"/>
    <lineage>
        <taxon>unclassified sequences</taxon>
        <taxon>metagenomes</taxon>
        <taxon>ecological metagenomes</taxon>
    </lineage>
</organism>
<reference evidence="1" key="1">
    <citation type="journal article" date="2014" name="Front. Microbiol.">
        <title>High frequency of phylogenetically diverse reductive dehalogenase-homologous genes in deep subseafloor sedimentary metagenomes.</title>
        <authorList>
            <person name="Kawai M."/>
            <person name="Futagami T."/>
            <person name="Toyoda A."/>
            <person name="Takaki Y."/>
            <person name="Nishi S."/>
            <person name="Hori S."/>
            <person name="Arai W."/>
            <person name="Tsubouchi T."/>
            <person name="Morono Y."/>
            <person name="Uchiyama I."/>
            <person name="Ito T."/>
            <person name="Fujiyama A."/>
            <person name="Inagaki F."/>
            <person name="Takami H."/>
        </authorList>
    </citation>
    <scope>NUCLEOTIDE SEQUENCE</scope>
    <source>
        <strain evidence="1">Expedition CK06-06</strain>
    </source>
</reference>
<proteinExistence type="predicted"/>
<evidence type="ECO:0000313" key="1">
    <source>
        <dbReference type="EMBL" id="GAF73556.1"/>
    </source>
</evidence>
<dbReference type="AlphaFoldDB" id="X0SEL5"/>
<dbReference type="EMBL" id="BARS01002836">
    <property type="protein sequence ID" value="GAF73556.1"/>
    <property type="molecule type" value="Genomic_DNA"/>
</dbReference>